<dbReference type="Proteomes" id="UP000187203">
    <property type="component" value="Unassembled WGS sequence"/>
</dbReference>
<organism evidence="1 2">
    <name type="scientific">Corchorus olitorius</name>
    <dbReference type="NCBI Taxonomy" id="93759"/>
    <lineage>
        <taxon>Eukaryota</taxon>
        <taxon>Viridiplantae</taxon>
        <taxon>Streptophyta</taxon>
        <taxon>Embryophyta</taxon>
        <taxon>Tracheophyta</taxon>
        <taxon>Spermatophyta</taxon>
        <taxon>Magnoliopsida</taxon>
        <taxon>eudicotyledons</taxon>
        <taxon>Gunneridae</taxon>
        <taxon>Pentapetalae</taxon>
        <taxon>rosids</taxon>
        <taxon>malvids</taxon>
        <taxon>Malvales</taxon>
        <taxon>Malvaceae</taxon>
        <taxon>Grewioideae</taxon>
        <taxon>Apeibeae</taxon>
        <taxon>Corchorus</taxon>
    </lineage>
</organism>
<proteinExistence type="predicted"/>
<reference evidence="2" key="1">
    <citation type="submission" date="2013-09" db="EMBL/GenBank/DDBJ databases">
        <title>Corchorus olitorius genome sequencing.</title>
        <authorList>
            <person name="Alam M."/>
            <person name="Haque M.S."/>
            <person name="Islam M.S."/>
            <person name="Emdad E.M."/>
            <person name="Islam M.M."/>
            <person name="Ahmed B."/>
            <person name="Halim A."/>
            <person name="Hossen Q.M.M."/>
            <person name="Hossain M.Z."/>
            <person name="Ahmed R."/>
            <person name="Khan M.M."/>
            <person name="Islam R."/>
            <person name="Rashid M.M."/>
            <person name="Khan S.A."/>
            <person name="Rahman M.S."/>
            <person name="Alam M."/>
            <person name="Yahiya A.S."/>
            <person name="Khan M.S."/>
            <person name="Azam M.S."/>
            <person name="Haque T."/>
            <person name="Lashkar M.Z.H."/>
            <person name="Akhand A.I."/>
            <person name="Morshed G."/>
            <person name="Roy S."/>
            <person name="Uddin K.S."/>
            <person name="Rabeya T."/>
            <person name="Hossain A.S."/>
            <person name="Chowdhury A."/>
            <person name="Snigdha A.R."/>
            <person name="Mortoza M.S."/>
            <person name="Matin S.A."/>
            <person name="Hoque S.M.E."/>
            <person name="Islam M.K."/>
            <person name="Roy D.K."/>
            <person name="Haider R."/>
            <person name="Moosa M.M."/>
            <person name="Elias S.M."/>
            <person name="Hasan A.M."/>
            <person name="Jahan S."/>
            <person name="Shafiuddin M."/>
            <person name="Mahmood N."/>
            <person name="Shommy N.S."/>
        </authorList>
    </citation>
    <scope>NUCLEOTIDE SEQUENCE [LARGE SCALE GENOMIC DNA]</scope>
    <source>
        <strain evidence="2">cv. O-4</strain>
    </source>
</reference>
<name>A0A1R3JNK1_9ROSI</name>
<dbReference type="EMBL" id="AWUE01015648">
    <property type="protein sequence ID" value="OMO96462.1"/>
    <property type="molecule type" value="Genomic_DNA"/>
</dbReference>
<accession>A0A1R3JNK1</accession>
<evidence type="ECO:0000313" key="2">
    <source>
        <dbReference type="Proteomes" id="UP000187203"/>
    </source>
</evidence>
<evidence type="ECO:0000313" key="1">
    <source>
        <dbReference type="EMBL" id="OMO96462.1"/>
    </source>
</evidence>
<gene>
    <name evidence="1" type="ORF">COLO4_15250</name>
</gene>
<keyword evidence="2" id="KW-1185">Reference proteome</keyword>
<sequence>MSLIQEELFIEYRVLDVISAKVKASDALITEALDLREVVKIVVAKGLEKNWHIGAVIEDIQVLVNSIENKEVKLISRRANLAADWFVKQSRQEMS</sequence>
<comment type="caution">
    <text evidence="1">The sequence shown here is derived from an EMBL/GenBank/DDBJ whole genome shotgun (WGS) entry which is preliminary data.</text>
</comment>
<dbReference type="AlphaFoldDB" id="A0A1R3JNK1"/>
<protein>
    <submittedName>
        <fullName evidence="1">Uncharacterized protein</fullName>
    </submittedName>
</protein>